<evidence type="ECO:0000259" key="7">
    <source>
        <dbReference type="Pfam" id="PF02601"/>
    </source>
</evidence>
<evidence type="ECO:0000256" key="1">
    <source>
        <dbReference type="ARBA" id="ARBA00022490"/>
    </source>
</evidence>
<keyword evidence="4 5" id="KW-0269">Exonuclease</keyword>
<comment type="subunit">
    <text evidence="5">Heterooligomer composed of large and small subunits.</text>
</comment>
<dbReference type="Proteomes" id="UP001595839">
    <property type="component" value="Unassembled WGS sequence"/>
</dbReference>
<evidence type="ECO:0000256" key="3">
    <source>
        <dbReference type="ARBA" id="ARBA00022801"/>
    </source>
</evidence>
<dbReference type="PANTHER" id="PTHR30008:SF0">
    <property type="entry name" value="EXODEOXYRIBONUCLEASE 7 LARGE SUBUNIT"/>
    <property type="match status" value="1"/>
</dbReference>
<keyword evidence="2 5" id="KW-0540">Nuclease</keyword>
<evidence type="ECO:0000259" key="8">
    <source>
        <dbReference type="Pfam" id="PF13742"/>
    </source>
</evidence>
<dbReference type="InterPro" id="IPR025824">
    <property type="entry name" value="OB-fold_nuc-bd_dom"/>
</dbReference>
<sequence length="411" mass="44747">MAVNTSADAPLPVGEVSRLIGGWIERLGAVWVEGQITQLSRRPGAGVVFLTLRDPSHDISVGVTCYRQVFDAVADVVGEGARVVVHAKPEWYAPRGQLSLRAVEIRPVGVGELLARLEQLKKSLAAEGLFAAERKKPLPFLPQLVGLVCGRASAAERDVLENARHRWPAVRFEVRNVAVQGVHAVPQVVQAVKELDELSEVDVIIVARGGGSVEDLLPFSDEQLVRAVAACRTPVVSAIGHEPDNPLLDHVADLRASTPTDAAKKVVPDVGEELERVRMLRGRARRCVEAFVEREERGLAHALARPAIQDPHRMIIDERADHVSSLTDRSRRCLRHLLDRADSELTHTHARVVALSPAATLKRGYAVLQRADGHVVRDPGEVTADEVLRARVAEGEFTVRVDEQTSGSTGT</sequence>
<dbReference type="InterPro" id="IPR020579">
    <property type="entry name" value="Exonuc_VII_lsu_C"/>
</dbReference>
<dbReference type="NCBIfam" id="TIGR00237">
    <property type="entry name" value="xseA"/>
    <property type="match status" value="1"/>
</dbReference>
<keyword evidence="1 5" id="KW-0963">Cytoplasm</keyword>
<proteinExistence type="inferred from homology"/>
<evidence type="ECO:0000256" key="4">
    <source>
        <dbReference type="ARBA" id="ARBA00022839"/>
    </source>
</evidence>
<organism evidence="9 10">
    <name type="scientific">Streptomyces vulcanius</name>
    <dbReference type="NCBI Taxonomy" id="1441876"/>
    <lineage>
        <taxon>Bacteria</taxon>
        <taxon>Bacillati</taxon>
        <taxon>Actinomycetota</taxon>
        <taxon>Actinomycetes</taxon>
        <taxon>Kitasatosporales</taxon>
        <taxon>Streptomycetaceae</taxon>
        <taxon>Streptomyces</taxon>
    </lineage>
</organism>
<dbReference type="CDD" id="cd04489">
    <property type="entry name" value="ExoVII_LU_OBF"/>
    <property type="match status" value="1"/>
</dbReference>
<dbReference type="EC" id="3.1.11.6" evidence="5"/>
<comment type="function">
    <text evidence="5">Bidirectionally degrades single-stranded DNA into large acid-insoluble oligonucleotides, which are then degraded further into small acid-soluble oligonucleotides.</text>
</comment>
<dbReference type="HAMAP" id="MF_00378">
    <property type="entry name" value="Exonuc_7_L"/>
    <property type="match status" value="1"/>
</dbReference>
<keyword evidence="10" id="KW-1185">Reference proteome</keyword>
<dbReference type="PANTHER" id="PTHR30008">
    <property type="entry name" value="EXODEOXYRIBONUCLEASE 7 LARGE SUBUNIT"/>
    <property type="match status" value="1"/>
</dbReference>
<dbReference type="EMBL" id="JBHSFK010000005">
    <property type="protein sequence ID" value="MFC4499940.1"/>
    <property type="molecule type" value="Genomic_DNA"/>
</dbReference>
<comment type="caution">
    <text evidence="9">The sequence shown here is derived from an EMBL/GenBank/DDBJ whole genome shotgun (WGS) entry which is preliminary data.</text>
</comment>
<evidence type="ECO:0000256" key="2">
    <source>
        <dbReference type="ARBA" id="ARBA00022722"/>
    </source>
</evidence>
<comment type="similarity">
    <text evidence="5 6">Belongs to the XseA family.</text>
</comment>
<dbReference type="Pfam" id="PF02601">
    <property type="entry name" value="Exonuc_VII_L"/>
    <property type="match status" value="1"/>
</dbReference>
<name>A0ABV9AMN0_9ACTN</name>
<comment type="subcellular location">
    <subcellularLocation>
        <location evidence="5 6">Cytoplasm</location>
    </subcellularLocation>
</comment>
<gene>
    <name evidence="5 9" type="primary">xseA</name>
    <name evidence="9" type="ORF">ACFPIH_10410</name>
</gene>
<evidence type="ECO:0000256" key="5">
    <source>
        <dbReference type="HAMAP-Rule" id="MF_00378"/>
    </source>
</evidence>
<comment type="catalytic activity">
    <reaction evidence="5 6">
        <text>Exonucleolytic cleavage in either 5'- to 3'- or 3'- to 5'-direction to yield nucleoside 5'-phosphates.</text>
        <dbReference type="EC" id="3.1.11.6"/>
    </reaction>
</comment>
<reference evidence="10" key="1">
    <citation type="journal article" date="2019" name="Int. J. Syst. Evol. Microbiol.">
        <title>The Global Catalogue of Microorganisms (GCM) 10K type strain sequencing project: providing services to taxonomists for standard genome sequencing and annotation.</title>
        <authorList>
            <consortium name="The Broad Institute Genomics Platform"/>
            <consortium name="The Broad Institute Genome Sequencing Center for Infectious Disease"/>
            <person name="Wu L."/>
            <person name="Ma J."/>
        </authorList>
    </citation>
    <scope>NUCLEOTIDE SEQUENCE [LARGE SCALE GENOMIC DNA]</scope>
    <source>
        <strain evidence="10">CGMCC 4.7177</strain>
    </source>
</reference>
<evidence type="ECO:0000313" key="10">
    <source>
        <dbReference type="Proteomes" id="UP001595839"/>
    </source>
</evidence>
<protein>
    <recommendedName>
        <fullName evidence="5">Exodeoxyribonuclease 7 large subunit</fullName>
        <ecNumber evidence="5">3.1.11.6</ecNumber>
    </recommendedName>
    <alternativeName>
        <fullName evidence="5">Exodeoxyribonuclease VII large subunit</fullName>
        <shortName evidence="5">Exonuclease VII large subunit</shortName>
    </alternativeName>
</protein>
<dbReference type="Pfam" id="PF13742">
    <property type="entry name" value="tRNA_anti_2"/>
    <property type="match status" value="1"/>
</dbReference>
<dbReference type="RefSeq" id="WP_381165218.1">
    <property type="nucleotide sequence ID" value="NZ_JBHSFK010000005.1"/>
</dbReference>
<evidence type="ECO:0000313" key="9">
    <source>
        <dbReference type="EMBL" id="MFC4499940.1"/>
    </source>
</evidence>
<accession>A0ABV9AMN0</accession>
<dbReference type="GO" id="GO:0008855">
    <property type="term" value="F:exodeoxyribonuclease VII activity"/>
    <property type="evidence" value="ECO:0007669"/>
    <property type="project" value="UniProtKB-EC"/>
</dbReference>
<keyword evidence="3 5" id="KW-0378">Hydrolase</keyword>
<dbReference type="InterPro" id="IPR003753">
    <property type="entry name" value="Exonuc_VII_L"/>
</dbReference>
<feature type="domain" description="OB-fold nucleic acid binding" evidence="8">
    <location>
        <begin position="12"/>
        <end position="105"/>
    </location>
</feature>
<feature type="domain" description="Exonuclease VII large subunit C-terminal" evidence="7">
    <location>
        <begin position="129"/>
        <end position="318"/>
    </location>
</feature>
<evidence type="ECO:0000256" key="6">
    <source>
        <dbReference type="RuleBase" id="RU004355"/>
    </source>
</evidence>